<proteinExistence type="predicted"/>
<dbReference type="KEGG" id="vg:10498611"/>
<keyword evidence="1" id="KW-0472">Membrane</keyword>
<accession>F4MIL3</accession>
<feature type="transmembrane region" description="Helical" evidence="1">
    <location>
        <begin position="46"/>
        <end position="68"/>
    </location>
</feature>
<dbReference type="GeneID" id="10498611"/>
<name>F4MIL3_9CAUD</name>
<keyword evidence="1" id="KW-1133">Transmembrane helix</keyword>
<evidence type="ECO:0000313" key="2">
    <source>
        <dbReference type="EMBL" id="ACX30862.1"/>
    </source>
</evidence>
<keyword evidence="3" id="KW-1185">Reference proteome</keyword>
<reference evidence="2 3" key="1">
    <citation type="journal article" date="2011" name="BMC Genomics">
        <title>Characterization and genome sequencing of two Propionibacterium acnes phages displaying pseudolysogeny.</title>
        <authorList>
            <person name="Lood R."/>
            <person name="Collin M."/>
        </authorList>
    </citation>
    <scope>NUCLEOTIDE SEQUENCE [LARGE SCALE GENOMIC DNA]</scope>
</reference>
<keyword evidence="1" id="KW-0812">Transmembrane</keyword>
<evidence type="ECO:0000313" key="3">
    <source>
        <dbReference type="Proteomes" id="UP000008740"/>
    </source>
</evidence>
<sequence length="77" mass="8768">MGCPALSQNHRISLHSSSVSWSIARSSRLTLLTVRFTLSREMGTPYWFSTLSTMFCSWFMLVGCCWMIRCTAVLRAV</sequence>
<dbReference type="RefSeq" id="YP_004414727.1">
    <property type="nucleotide sequence ID" value="NC_015453.1"/>
</dbReference>
<evidence type="ECO:0000256" key="1">
    <source>
        <dbReference type="SAM" id="Phobius"/>
    </source>
</evidence>
<dbReference type="EMBL" id="FJ706172">
    <property type="protein sequence ID" value="ACX30862.1"/>
    <property type="molecule type" value="Genomic_DNA"/>
</dbReference>
<protein>
    <submittedName>
        <fullName evidence="2">Gp23</fullName>
    </submittedName>
</protein>
<organism evidence="2 3">
    <name type="scientific">Propionibacterium phage PAS50</name>
    <dbReference type="NCBI Taxonomy" id="504553"/>
    <lineage>
        <taxon>Viruses</taxon>
        <taxon>Duplodnaviria</taxon>
        <taxon>Heunggongvirae</taxon>
        <taxon>Uroviricota</taxon>
        <taxon>Caudoviricetes</taxon>
        <taxon>Pahexavirus</taxon>
        <taxon>Pahexavirus PAS50</taxon>
    </lineage>
</organism>
<dbReference type="Proteomes" id="UP000008740">
    <property type="component" value="Segment"/>
</dbReference>
<gene>
    <name evidence="2" type="ORF">PaP-PAS50_gp23</name>
</gene>